<evidence type="ECO:0000259" key="10">
    <source>
        <dbReference type="Pfam" id="PF09334"/>
    </source>
</evidence>
<dbReference type="Pfam" id="PF09334">
    <property type="entry name" value="tRNA-synt_1g"/>
    <property type="match status" value="2"/>
</dbReference>
<evidence type="ECO:0000256" key="9">
    <source>
        <dbReference type="RuleBase" id="RU363039"/>
    </source>
</evidence>
<keyword evidence="6 9" id="KW-0648">Protein biosynthesis</keyword>
<keyword evidence="3 9" id="KW-0436">Ligase</keyword>
<dbReference type="Gene3D" id="3.40.50.620">
    <property type="entry name" value="HUPs"/>
    <property type="match status" value="2"/>
</dbReference>
<feature type="domain" description="Methionyl/Leucyl tRNA synthetase" evidence="10">
    <location>
        <begin position="309"/>
        <end position="470"/>
    </location>
</feature>
<dbReference type="InterPro" id="IPR001412">
    <property type="entry name" value="aa-tRNA-synth_I_CS"/>
</dbReference>
<comment type="catalytic activity">
    <reaction evidence="8">
        <text>tRNA(Met) + L-methionine + ATP = L-methionyl-tRNA(Met) + AMP + diphosphate</text>
        <dbReference type="Rhea" id="RHEA:13481"/>
        <dbReference type="Rhea" id="RHEA-COMP:9667"/>
        <dbReference type="Rhea" id="RHEA-COMP:9698"/>
        <dbReference type="ChEBI" id="CHEBI:30616"/>
        <dbReference type="ChEBI" id="CHEBI:33019"/>
        <dbReference type="ChEBI" id="CHEBI:57844"/>
        <dbReference type="ChEBI" id="CHEBI:78442"/>
        <dbReference type="ChEBI" id="CHEBI:78530"/>
        <dbReference type="ChEBI" id="CHEBI:456215"/>
        <dbReference type="EC" id="6.1.1.10"/>
    </reaction>
</comment>
<comment type="similarity">
    <text evidence="1">Belongs to the class-I aminoacyl-tRNA synthetase family. MetG type 1 subfamily.</text>
</comment>
<feature type="domain" description="Methionyl/Leucyl tRNA synthetase" evidence="10">
    <location>
        <begin position="17"/>
        <end position="250"/>
    </location>
</feature>
<dbReference type="PANTHER" id="PTHR45765:SF1">
    <property type="entry name" value="METHIONINE--TRNA LIGASE, CYTOPLASMIC"/>
    <property type="match status" value="1"/>
</dbReference>
<evidence type="ECO:0000256" key="4">
    <source>
        <dbReference type="ARBA" id="ARBA00022741"/>
    </source>
</evidence>
<dbReference type="GO" id="GO:0006431">
    <property type="term" value="P:methionyl-tRNA aminoacylation"/>
    <property type="evidence" value="ECO:0007669"/>
    <property type="project" value="TreeGrafter"/>
</dbReference>
<evidence type="ECO:0000256" key="5">
    <source>
        <dbReference type="ARBA" id="ARBA00022840"/>
    </source>
</evidence>
<dbReference type="InterPro" id="IPR009080">
    <property type="entry name" value="tRNAsynth_Ia_anticodon-bd"/>
</dbReference>
<dbReference type="InterPro" id="IPR023458">
    <property type="entry name" value="Met-tRNA_ligase_1"/>
</dbReference>
<evidence type="ECO:0000313" key="11">
    <source>
        <dbReference type="EMBL" id="HIV01793.1"/>
    </source>
</evidence>
<reference evidence="11" key="2">
    <citation type="journal article" date="2021" name="PeerJ">
        <title>Extensive microbial diversity within the chicken gut microbiome revealed by metagenomics and culture.</title>
        <authorList>
            <person name="Gilroy R."/>
            <person name="Ravi A."/>
            <person name="Getino M."/>
            <person name="Pursley I."/>
            <person name="Horton D.L."/>
            <person name="Alikhan N.F."/>
            <person name="Baker D."/>
            <person name="Gharbi K."/>
            <person name="Hall N."/>
            <person name="Watson M."/>
            <person name="Adriaenssens E.M."/>
            <person name="Foster-Nyarko E."/>
            <person name="Jarju S."/>
            <person name="Secka A."/>
            <person name="Antonio M."/>
            <person name="Oren A."/>
            <person name="Chaudhuri R.R."/>
            <person name="La Ragione R."/>
            <person name="Hildebrand F."/>
            <person name="Pallen M.J."/>
        </authorList>
    </citation>
    <scope>NUCLEOTIDE SEQUENCE</scope>
    <source>
        <strain evidence="11">CHK186-9395</strain>
    </source>
</reference>
<dbReference type="InterPro" id="IPR029038">
    <property type="entry name" value="MetRS_Zn"/>
</dbReference>
<proteinExistence type="inferred from homology"/>
<accession>A0A9D1SYK6</accession>
<dbReference type="EMBL" id="DVOJ01000015">
    <property type="protein sequence ID" value="HIV01793.1"/>
    <property type="molecule type" value="Genomic_DNA"/>
</dbReference>
<dbReference type="InterPro" id="IPR014729">
    <property type="entry name" value="Rossmann-like_a/b/a_fold"/>
</dbReference>
<evidence type="ECO:0000256" key="3">
    <source>
        <dbReference type="ARBA" id="ARBA00022598"/>
    </source>
</evidence>
<evidence type="ECO:0000256" key="1">
    <source>
        <dbReference type="ARBA" id="ARBA00008258"/>
    </source>
</evidence>
<dbReference type="Gene3D" id="1.10.730.10">
    <property type="entry name" value="Isoleucyl-tRNA Synthetase, Domain 1"/>
    <property type="match status" value="1"/>
</dbReference>
<keyword evidence="5 9" id="KW-0067">ATP-binding</keyword>
<dbReference type="SUPFAM" id="SSF52374">
    <property type="entry name" value="Nucleotidylyl transferase"/>
    <property type="match status" value="1"/>
</dbReference>
<dbReference type="InterPro" id="IPR015413">
    <property type="entry name" value="Methionyl/Leucyl_tRNA_Synth"/>
</dbReference>
<evidence type="ECO:0000313" key="12">
    <source>
        <dbReference type="Proteomes" id="UP000886861"/>
    </source>
</evidence>
<comment type="caution">
    <text evidence="11">The sequence shown here is derived from an EMBL/GenBank/DDBJ whole genome shotgun (WGS) entry which is preliminary data.</text>
</comment>
<keyword evidence="7 9" id="KW-0030">Aminoacyl-tRNA synthetase</keyword>
<reference evidence="11" key="1">
    <citation type="submission" date="2020-10" db="EMBL/GenBank/DDBJ databases">
        <authorList>
            <person name="Gilroy R."/>
        </authorList>
    </citation>
    <scope>NUCLEOTIDE SEQUENCE</scope>
    <source>
        <strain evidence="11">CHK186-9395</strain>
    </source>
</reference>
<keyword evidence="2" id="KW-0963">Cytoplasm</keyword>
<name>A0A9D1SYK6_9FIRM</name>
<evidence type="ECO:0000256" key="7">
    <source>
        <dbReference type="ARBA" id="ARBA00023146"/>
    </source>
</evidence>
<protein>
    <submittedName>
        <fullName evidence="11">Class I tRNA ligase family protein</fullName>
    </submittedName>
</protein>
<dbReference type="AlphaFoldDB" id="A0A9D1SYK6"/>
<gene>
    <name evidence="11" type="ORF">IAA62_04495</name>
</gene>
<dbReference type="PROSITE" id="PS00178">
    <property type="entry name" value="AA_TRNA_LIGASE_I"/>
    <property type="match status" value="1"/>
</dbReference>
<dbReference type="SUPFAM" id="SSF47323">
    <property type="entry name" value="Anticodon-binding domain of a subclass of class I aminoacyl-tRNA synthetases"/>
    <property type="match status" value="1"/>
</dbReference>
<evidence type="ECO:0000256" key="6">
    <source>
        <dbReference type="ARBA" id="ARBA00022917"/>
    </source>
</evidence>
<keyword evidence="4 9" id="KW-0547">Nucleotide-binding</keyword>
<dbReference type="GO" id="GO:0005829">
    <property type="term" value="C:cytosol"/>
    <property type="evidence" value="ECO:0007669"/>
    <property type="project" value="TreeGrafter"/>
</dbReference>
<dbReference type="GO" id="GO:0005524">
    <property type="term" value="F:ATP binding"/>
    <property type="evidence" value="ECO:0007669"/>
    <property type="project" value="UniProtKB-KW"/>
</dbReference>
<organism evidence="11 12">
    <name type="scientific">Candidatus Caccopulliclostridium gallistercoris</name>
    <dbReference type="NCBI Taxonomy" id="2840719"/>
    <lineage>
        <taxon>Bacteria</taxon>
        <taxon>Bacillati</taxon>
        <taxon>Bacillota</taxon>
        <taxon>Clostridia</taxon>
        <taxon>Candidatus Caccopulliclostridium</taxon>
    </lineage>
</organism>
<dbReference type="Proteomes" id="UP000886861">
    <property type="component" value="Unassembled WGS sequence"/>
</dbReference>
<evidence type="ECO:0000256" key="8">
    <source>
        <dbReference type="ARBA" id="ARBA00047364"/>
    </source>
</evidence>
<dbReference type="Gene3D" id="2.20.28.20">
    <property type="entry name" value="Methionyl-tRNA synthetase, Zn-domain"/>
    <property type="match status" value="1"/>
</dbReference>
<sequence length="656" mass="75206">MNEFKLKNRPNFPKRAIVTSGMPYGNKNLHCGHLSTFIHSDFYARFLRDRIGKDNVIYVCGTDCYGSPILEGYRKLVESKKFSGSIIDFVKGNHDSQKRVLAEYDISLDLFGASAFGEAKPYHDNMSAYIFNKLSNSGKLEIMSTLQFYDTKTNTFLNGRQVQGKCPFENCKSEHAYADECDQGHQYMPEELIDPVSTLSGEKPELRSIENYYLDLGAYTELLNEWLTGLDEHTPTRKYVIKELREFLKKPEIYIKNEYKDRVLSLNLPKYELIEENNKPSFTIVFDKLVDREKAAEILSNNEIRYRTGKTLVPFRLTGNIEWGVKVPDTSKIKGLTFWVWPESLWAPISFTQAYLKDSGDAWKAWWCSSDSEVYQFIGEDNIYFYGIAQSGIWLATQGKNPTVNVPDGELKFTQMVANKHTLFLGRKASSSSDTPPPMAEDLLAYYTPEQIRAHMLGANVGNNNVPFSPKPLNPNASPDETDPVLKEGSLYTNVLNRAVRSVFYVLGEHYNWTIPEGKVSESVKEEGDNTILDCERLIHDNKIHVVLNKLDGYIRNINKHFVKLSKDGVWNTPEANQGIVDTLYMIKVATLLSHPIVPKGTEMIADYLNVDKEKFFNWEHCFEELSYFYNNETGHKIKELLPRVDFFKKHPSQLV</sequence>
<dbReference type="PANTHER" id="PTHR45765">
    <property type="entry name" value="METHIONINE--TRNA LIGASE"/>
    <property type="match status" value="1"/>
</dbReference>
<evidence type="ECO:0000256" key="2">
    <source>
        <dbReference type="ARBA" id="ARBA00022490"/>
    </source>
</evidence>
<dbReference type="GO" id="GO:0004825">
    <property type="term" value="F:methionine-tRNA ligase activity"/>
    <property type="evidence" value="ECO:0007669"/>
    <property type="project" value="UniProtKB-EC"/>
</dbReference>